<feature type="compositionally biased region" description="Basic and acidic residues" evidence="8">
    <location>
        <begin position="161"/>
        <end position="170"/>
    </location>
</feature>
<dbReference type="Gene3D" id="3.30.1370.10">
    <property type="entry name" value="K Homology domain, type 1"/>
    <property type="match status" value="3"/>
</dbReference>
<feature type="domain" description="K Homology" evidence="9">
    <location>
        <begin position="563"/>
        <end position="636"/>
    </location>
</feature>
<dbReference type="GeneID" id="112682651"/>
<dbReference type="CDD" id="cd09031">
    <property type="entry name" value="KH-I_NOVA_rpt3"/>
    <property type="match status" value="1"/>
</dbReference>
<sequence length="646" mass="67334">MQFLTGTSQSGAGGGGMFGGADGAELYAATASAPDHYFCQRMLYAMQFDSVAAAGAGMCSPLLSSSSSSSPPPPLPPPSSSSSSSPSSTSSSSSSPLSSLSLSSPLSLAVPPSIGGRCFPTAVVAGEVKMMDACPTSSANGDHHNLHHPQQQQQQQQKQQHAAENRKRPLQDTLDVANVKRTHSSPVTGNSDGMYHMKILIPCITAGAIIGKGGETIAQLQTETNTKIKMSKTNDFYPGTTERVCIISGSCSDHIMAALTFIMERIREKPEAANRVQNSADAIADREKQVKILIPNSTAGMIIGKAGAYIKQLKEDSGCFVQISQKAKDTTLQERCITVSGDMEGNKKVCSCILNKIIEDPLSASCPNLSYADVNGPVANFNPTGSPYALSTTNCSNNQTSYNLNTSLSTQDVSNGIFTNKFLDNVKPLLRSSGYPETAVNEIAVAFLTLAKHNVLSPNTIVGLINQTSMLQPAPPSVQHHNGTGLLSTVTNDLFDLGLAGGAISINAILSQNAGSPTLSNANSYGLGVAAAAAAATPKAIGPAAAAAAAAAALFEMTTDDQQSVKREMDVPESIVGAIIGPGGRSLVEIQQMSGVTIHISKKGVYAPGTTNRKVTICGSASGIAMANYLMQQRIVDEETKRARAF</sequence>
<evidence type="ECO:0000256" key="6">
    <source>
        <dbReference type="ARBA" id="ARBA00023242"/>
    </source>
</evidence>
<evidence type="ECO:0000256" key="5">
    <source>
        <dbReference type="ARBA" id="ARBA00023187"/>
    </source>
</evidence>
<dbReference type="OrthoDB" id="441329at2759"/>
<accession>A0A8B8FE03</accession>
<dbReference type="CDD" id="cd22435">
    <property type="entry name" value="KH-I_NOVA_rpt1"/>
    <property type="match status" value="1"/>
</dbReference>
<feature type="compositionally biased region" description="Low complexity" evidence="8">
    <location>
        <begin position="150"/>
        <end position="160"/>
    </location>
</feature>
<dbReference type="InterPro" id="IPR047274">
    <property type="entry name" value="KH-I_NOVA_rpt3"/>
</dbReference>
<dbReference type="InterPro" id="IPR047275">
    <property type="entry name" value="KH-I_NOVA_rpt1"/>
</dbReference>
<keyword evidence="2" id="KW-0507">mRNA processing</keyword>
<dbReference type="PROSITE" id="PS50084">
    <property type="entry name" value="KH_TYPE_1"/>
    <property type="match status" value="3"/>
</dbReference>
<feature type="domain" description="K Homology" evidence="9">
    <location>
        <begin position="286"/>
        <end position="358"/>
    </location>
</feature>
<keyword evidence="10" id="KW-1185">Reference proteome</keyword>
<dbReference type="SMART" id="SM00322">
    <property type="entry name" value="KH"/>
    <property type="match status" value="3"/>
</dbReference>
<dbReference type="Pfam" id="PF00013">
    <property type="entry name" value="KH_1"/>
    <property type="match status" value="3"/>
</dbReference>
<dbReference type="AlphaFoldDB" id="A0A8B8FE03"/>
<organism evidence="10 11">
    <name type="scientific">Sipha flava</name>
    <name type="common">yellow sugarcane aphid</name>
    <dbReference type="NCBI Taxonomy" id="143950"/>
    <lineage>
        <taxon>Eukaryota</taxon>
        <taxon>Metazoa</taxon>
        <taxon>Ecdysozoa</taxon>
        <taxon>Arthropoda</taxon>
        <taxon>Hexapoda</taxon>
        <taxon>Insecta</taxon>
        <taxon>Pterygota</taxon>
        <taxon>Neoptera</taxon>
        <taxon>Paraneoptera</taxon>
        <taxon>Hemiptera</taxon>
        <taxon>Sternorrhyncha</taxon>
        <taxon>Aphidomorpha</taxon>
        <taxon>Aphidoidea</taxon>
        <taxon>Aphididae</taxon>
        <taxon>Sipha</taxon>
    </lineage>
</organism>
<evidence type="ECO:0000256" key="3">
    <source>
        <dbReference type="ARBA" id="ARBA00022737"/>
    </source>
</evidence>
<evidence type="ECO:0000259" key="9">
    <source>
        <dbReference type="SMART" id="SM00322"/>
    </source>
</evidence>
<dbReference type="InterPro" id="IPR004087">
    <property type="entry name" value="KH_dom"/>
</dbReference>
<dbReference type="GO" id="GO:0006397">
    <property type="term" value="P:mRNA processing"/>
    <property type="evidence" value="ECO:0007669"/>
    <property type="project" value="UniProtKB-KW"/>
</dbReference>
<evidence type="ECO:0000256" key="2">
    <source>
        <dbReference type="ARBA" id="ARBA00022664"/>
    </source>
</evidence>
<feature type="compositionally biased region" description="Low complexity" evidence="8">
    <location>
        <begin position="80"/>
        <end position="102"/>
    </location>
</feature>
<dbReference type="GO" id="GO:0008380">
    <property type="term" value="P:RNA splicing"/>
    <property type="evidence" value="ECO:0007669"/>
    <property type="project" value="UniProtKB-KW"/>
</dbReference>
<dbReference type="CDD" id="cd22436">
    <property type="entry name" value="KH-I_NOVA_rpt2"/>
    <property type="match status" value="1"/>
</dbReference>
<name>A0A8B8FE03_9HEMI</name>
<dbReference type="InterPro" id="IPR004088">
    <property type="entry name" value="KH_dom_type_1"/>
</dbReference>
<dbReference type="GO" id="GO:0003723">
    <property type="term" value="F:RNA binding"/>
    <property type="evidence" value="ECO:0007669"/>
    <property type="project" value="UniProtKB-UniRule"/>
</dbReference>
<dbReference type="RefSeq" id="XP_025409109.1">
    <property type="nucleotide sequence ID" value="XM_025553324.1"/>
</dbReference>
<feature type="domain" description="K Homology" evidence="9">
    <location>
        <begin position="193"/>
        <end position="267"/>
    </location>
</feature>
<dbReference type="FunFam" id="3.30.1370.10:FF:000022">
    <property type="entry name" value="RNA-binding protein Nova-1 isoform 1"/>
    <property type="match status" value="1"/>
</dbReference>
<protein>
    <submittedName>
        <fullName evidence="11">RNA-binding protein Nova-1</fullName>
    </submittedName>
</protein>
<comment type="subcellular location">
    <subcellularLocation>
        <location evidence="1">Nucleus</location>
    </subcellularLocation>
</comment>
<keyword evidence="5" id="KW-0508">mRNA splicing</keyword>
<evidence type="ECO:0000313" key="10">
    <source>
        <dbReference type="Proteomes" id="UP000694846"/>
    </source>
</evidence>
<feature type="region of interest" description="Disordered" evidence="8">
    <location>
        <begin position="62"/>
        <end position="102"/>
    </location>
</feature>
<keyword evidence="4 7" id="KW-0694">RNA-binding</keyword>
<dbReference type="GO" id="GO:0005634">
    <property type="term" value="C:nucleus"/>
    <property type="evidence" value="ECO:0007669"/>
    <property type="project" value="UniProtKB-SubCell"/>
</dbReference>
<proteinExistence type="predicted"/>
<reference evidence="11" key="1">
    <citation type="submission" date="2025-08" db="UniProtKB">
        <authorList>
            <consortium name="RefSeq"/>
        </authorList>
    </citation>
    <scope>IDENTIFICATION</scope>
    <source>
        <tissue evidence="11">Whole body</tissue>
    </source>
</reference>
<dbReference type="InterPro" id="IPR047276">
    <property type="entry name" value="KH-I_NOVA_rpt2"/>
</dbReference>
<dbReference type="Proteomes" id="UP000694846">
    <property type="component" value="Unplaced"/>
</dbReference>
<dbReference type="InterPro" id="IPR036612">
    <property type="entry name" value="KH_dom_type_1_sf"/>
</dbReference>
<evidence type="ECO:0000256" key="7">
    <source>
        <dbReference type="PROSITE-ProRule" id="PRU00117"/>
    </source>
</evidence>
<dbReference type="GO" id="GO:0010468">
    <property type="term" value="P:regulation of gene expression"/>
    <property type="evidence" value="ECO:0007669"/>
    <property type="project" value="UniProtKB-ARBA"/>
</dbReference>
<dbReference type="PANTHER" id="PTHR10288">
    <property type="entry name" value="KH DOMAIN CONTAINING RNA BINDING PROTEIN"/>
    <property type="match status" value="1"/>
</dbReference>
<keyword evidence="6" id="KW-0539">Nucleus</keyword>
<evidence type="ECO:0000313" key="11">
    <source>
        <dbReference type="RefSeq" id="XP_025409109.1"/>
    </source>
</evidence>
<evidence type="ECO:0000256" key="8">
    <source>
        <dbReference type="SAM" id="MobiDB-lite"/>
    </source>
</evidence>
<gene>
    <name evidence="11" type="primary">LOC112682651</name>
</gene>
<keyword evidence="3" id="KW-0677">Repeat</keyword>
<evidence type="ECO:0000256" key="1">
    <source>
        <dbReference type="ARBA" id="ARBA00004123"/>
    </source>
</evidence>
<dbReference type="CTD" id="124204813"/>
<dbReference type="SUPFAM" id="SSF54791">
    <property type="entry name" value="Eukaryotic type KH-domain (KH-domain type I)"/>
    <property type="match status" value="3"/>
</dbReference>
<evidence type="ECO:0000256" key="4">
    <source>
        <dbReference type="ARBA" id="ARBA00022884"/>
    </source>
</evidence>
<feature type="region of interest" description="Disordered" evidence="8">
    <location>
        <begin position="134"/>
        <end position="191"/>
    </location>
</feature>
<feature type="compositionally biased region" description="Pro residues" evidence="8">
    <location>
        <begin position="70"/>
        <end position="79"/>
    </location>
</feature>